<dbReference type="Proteomes" id="UP001260072">
    <property type="component" value="Unassembled WGS sequence"/>
</dbReference>
<dbReference type="EMBL" id="JAVKGS010000001">
    <property type="protein sequence ID" value="MDR5690849.1"/>
    <property type="molecule type" value="Genomic_DNA"/>
</dbReference>
<dbReference type="SUPFAM" id="SSF46689">
    <property type="entry name" value="Homeodomain-like"/>
    <property type="match status" value="1"/>
</dbReference>
<evidence type="ECO:0000256" key="4">
    <source>
        <dbReference type="PROSITE-ProRule" id="PRU00335"/>
    </source>
</evidence>
<evidence type="ECO:0000259" key="5">
    <source>
        <dbReference type="PROSITE" id="PS50977"/>
    </source>
</evidence>
<evidence type="ECO:0000313" key="6">
    <source>
        <dbReference type="EMBL" id="MDR5690849.1"/>
    </source>
</evidence>
<dbReference type="Pfam" id="PF00440">
    <property type="entry name" value="TetR_N"/>
    <property type="match status" value="1"/>
</dbReference>
<organism evidence="6 7">
    <name type="scientific">Agromyces indicus</name>
    <dbReference type="NCBI Taxonomy" id="758919"/>
    <lineage>
        <taxon>Bacteria</taxon>
        <taxon>Bacillati</taxon>
        <taxon>Actinomycetota</taxon>
        <taxon>Actinomycetes</taxon>
        <taxon>Micrococcales</taxon>
        <taxon>Microbacteriaceae</taxon>
        <taxon>Agromyces</taxon>
    </lineage>
</organism>
<evidence type="ECO:0000256" key="1">
    <source>
        <dbReference type="ARBA" id="ARBA00023015"/>
    </source>
</evidence>
<proteinExistence type="predicted"/>
<gene>
    <name evidence="6" type="ORF">RH861_02110</name>
</gene>
<evidence type="ECO:0000256" key="2">
    <source>
        <dbReference type="ARBA" id="ARBA00023125"/>
    </source>
</evidence>
<accession>A0ABU1FGI7</accession>
<dbReference type="PRINTS" id="PR00455">
    <property type="entry name" value="HTHTETR"/>
</dbReference>
<feature type="domain" description="HTH tetR-type" evidence="5">
    <location>
        <begin position="1"/>
        <end position="60"/>
    </location>
</feature>
<evidence type="ECO:0000256" key="3">
    <source>
        <dbReference type="ARBA" id="ARBA00023163"/>
    </source>
</evidence>
<keyword evidence="3" id="KW-0804">Transcription</keyword>
<keyword evidence="7" id="KW-1185">Reference proteome</keyword>
<dbReference type="PANTHER" id="PTHR30055">
    <property type="entry name" value="HTH-TYPE TRANSCRIPTIONAL REGULATOR RUTR"/>
    <property type="match status" value="1"/>
</dbReference>
<dbReference type="InterPro" id="IPR041479">
    <property type="entry name" value="TetR_CgmR_C"/>
</dbReference>
<dbReference type="Gene3D" id="1.10.357.10">
    <property type="entry name" value="Tetracycline Repressor, domain 2"/>
    <property type="match status" value="1"/>
</dbReference>
<dbReference type="PANTHER" id="PTHR30055:SF234">
    <property type="entry name" value="HTH-TYPE TRANSCRIPTIONAL REGULATOR BETI"/>
    <property type="match status" value="1"/>
</dbReference>
<keyword evidence="1" id="KW-0805">Transcription regulation</keyword>
<dbReference type="InterPro" id="IPR009057">
    <property type="entry name" value="Homeodomain-like_sf"/>
</dbReference>
<comment type="caution">
    <text evidence="6">The sequence shown here is derived from an EMBL/GenBank/DDBJ whole genome shotgun (WGS) entry which is preliminary data.</text>
</comment>
<name>A0ABU1FGI7_9MICO</name>
<protein>
    <submittedName>
        <fullName evidence="6">TetR/AcrR family transcriptional regulator</fullName>
    </submittedName>
</protein>
<evidence type="ECO:0000313" key="7">
    <source>
        <dbReference type="Proteomes" id="UP001260072"/>
    </source>
</evidence>
<dbReference type="RefSeq" id="WP_310519536.1">
    <property type="nucleotide sequence ID" value="NZ_BAABBS010000004.1"/>
</dbReference>
<dbReference type="InterPro" id="IPR050109">
    <property type="entry name" value="HTH-type_TetR-like_transc_reg"/>
</dbReference>
<dbReference type="Pfam" id="PF17937">
    <property type="entry name" value="TetR_C_28"/>
    <property type="match status" value="1"/>
</dbReference>
<dbReference type="InterPro" id="IPR001647">
    <property type="entry name" value="HTH_TetR"/>
</dbReference>
<reference evidence="7" key="1">
    <citation type="submission" date="2023-07" db="EMBL/GenBank/DDBJ databases">
        <title>Description of three actinobacteria isolated from air of manufacturing shop in a pharmaceutical factory.</title>
        <authorList>
            <person name="Zhang D.-F."/>
        </authorList>
    </citation>
    <scope>NUCLEOTIDE SEQUENCE [LARGE SCALE GENOMIC DNA]</scope>
    <source>
        <strain evidence="7">CCTCC AB 2011122</strain>
    </source>
</reference>
<dbReference type="PROSITE" id="PS50977">
    <property type="entry name" value="HTH_TETR_2"/>
    <property type="match status" value="1"/>
</dbReference>
<sequence>MDLRDRILDATRRLTLEHGTIPSLNAVAEATGVSKGGLMHHFPSRAALVDGLARRALDEIDVAMREAAAEGRAAAAWLGLSVPRGDDLDLFRAMAVAHRALEGPESGVLADAAAAIARWERLIADEVGDPVRARIIRLVGDGLAGNALAGLDDPVADVDLATLLDHLGVADRRP</sequence>
<keyword evidence="2 4" id="KW-0238">DNA-binding</keyword>
<feature type="DNA-binding region" description="H-T-H motif" evidence="4">
    <location>
        <begin position="23"/>
        <end position="42"/>
    </location>
</feature>